<gene>
    <name evidence="2" type="ORF">C5167_007149</name>
</gene>
<keyword evidence="3" id="KW-1185">Reference proteome</keyword>
<name>A0A4Y7JIT6_PAPSO</name>
<evidence type="ECO:0000313" key="2">
    <source>
        <dbReference type="EMBL" id="RZC59851.1"/>
    </source>
</evidence>
<organism evidence="2 3">
    <name type="scientific">Papaver somniferum</name>
    <name type="common">Opium poppy</name>
    <dbReference type="NCBI Taxonomy" id="3469"/>
    <lineage>
        <taxon>Eukaryota</taxon>
        <taxon>Viridiplantae</taxon>
        <taxon>Streptophyta</taxon>
        <taxon>Embryophyta</taxon>
        <taxon>Tracheophyta</taxon>
        <taxon>Spermatophyta</taxon>
        <taxon>Magnoliopsida</taxon>
        <taxon>Ranunculales</taxon>
        <taxon>Papaveraceae</taxon>
        <taxon>Papaveroideae</taxon>
        <taxon>Papaver</taxon>
    </lineage>
</organism>
<protein>
    <submittedName>
        <fullName evidence="2">Uncharacterized protein</fullName>
    </submittedName>
</protein>
<dbReference type="AlphaFoldDB" id="A0A4Y7JIT6"/>
<sequence>MARKGVNAVICIAAVVVVMVIAIAQHQVVEAEPGFGDCHTKCTDDCVVKDGFDKQFCSLKCDNFCADHLPTGTVPMDTDKNTVRDAMSIEDAEENH</sequence>
<feature type="signal peptide" evidence="1">
    <location>
        <begin position="1"/>
        <end position="31"/>
    </location>
</feature>
<evidence type="ECO:0000313" key="3">
    <source>
        <dbReference type="Proteomes" id="UP000316621"/>
    </source>
</evidence>
<dbReference type="InterPro" id="IPR036466">
    <property type="entry name" value="Pollen_allergen_ole-e-6_sf"/>
</dbReference>
<feature type="chain" id="PRO_5021325280" evidence="1">
    <location>
        <begin position="32"/>
        <end position="96"/>
    </location>
</feature>
<accession>A0A4Y7JIT6</accession>
<evidence type="ECO:0000256" key="1">
    <source>
        <dbReference type="SAM" id="SignalP"/>
    </source>
</evidence>
<proteinExistence type="predicted"/>
<dbReference type="EMBL" id="CM010718">
    <property type="protein sequence ID" value="RZC59851.1"/>
    <property type="molecule type" value="Genomic_DNA"/>
</dbReference>
<dbReference type="Proteomes" id="UP000316621">
    <property type="component" value="Chromosome 4"/>
</dbReference>
<dbReference type="Gene3D" id="1.10.287.720">
    <property type="entry name" value="Pollen allergen ole e 6"/>
    <property type="match status" value="1"/>
</dbReference>
<keyword evidence="1" id="KW-0732">Signal</keyword>
<reference evidence="2 3" key="1">
    <citation type="journal article" date="2018" name="Science">
        <title>The opium poppy genome and morphinan production.</title>
        <authorList>
            <person name="Guo L."/>
            <person name="Winzer T."/>
            <person name="Yang X."/>
            <person name="Li Y."/>
            <person name="Ning Z."/>
            <person name="He Z."/>
            <person name="Teodor R."/>
            <person name="Lu Y."/>
            <person name="Bowser T.A."/>
            <person name="Graham I.A."/>
            <person name="Ye K."/>
        </authorList>
    </citation>
    <scope>NUCLEOTIDE SEQUENCE [LARGE SCALE GENOMIC DNA]</scope>
    <source>
        <strain evidence="3">cv. HN1</strain>
        <tissue evidence="2">Leaves</tissue>
    </source>
</reference>
<dbReference type="Gramene" id="RZC59851">
    <property type="protein sequence ID" value="RZC59851"/>
    <property type="gene ID" value="C5167_007149"/>
</dbReference>